<dbReference type="RefSeq" id="WP_091872854.1">
    <property type="nucleotide sequence ID" value="NZ_FNAO01000009.1"/>
</dbReference>
<name>A0A1G7HG88_9FLAO</name>
<dbReference type="Pfam" id="PF02659">
    <property type="entry name" value="Mntp"/>
    <property type="match status" value="1"/>
</dbReference>
<proteinExistence type="predicted"/>
<protein>
    <submittedName>
        <fullName evidence="6">Putative manganese efflux pump</fullName>
    </submittedName>
</protein>
<keyword evidence="1" id="KW-1003">Cell membrane</keyword>
<feature type="transmembrane region" description="Helical" evidence="5">
    <location>
        <begin position="21"/>
        <end position="41"/>
    </location>
</feature>
<organism evidence="6 7">
    <name type="scientific">Pricia antarctica</name>
    <dbReference type="NCBI Taxonomy" id="641691"/>
    <lineage>
        <taxon>Bacteria</taxon>
        <taxon>Pseudomonadati</taxon>
        <taxon>Bacteroidota</taxon>
        <taxon>Flavobacteriia</taxon>
        <taxon>Flavobacteriales</taxon>
        <taxon>Flavobacteriaceae</taxon>
        <taxon>Pricia</taxon>
    </lineage>
</organism>
<dbReference type="STRING" id="641691.SAMN05421636_109156"/>
<evidence type="ECO:0000313" key="7">
    <source>
        <dbReference type="Proteomes" id="UP000199109"/>
    </source>
</evidence>
<dbReference type="Proteomes" id="UP000199109">
    <property type="component" value="Unassembled WGS sequence"/>
</dbReference>
<evidence type="ECO:0000256" key="2">
    <source>
        <dbReference type="ARBA" id="ARBA00022692"/>
    </source>
</evidence>
<accession>A0A1G7HG88</accession>
<keyword evidence="4 5" id="KW-0472">Membrane</keyword>
<evidence type="ECO:0000256" key="1">
    <source>
        <dbReference type="ARBA" id="ARBA00022475"/>
    </source>
</evidence>
<evidence type="ECO:0000256" key="5">
    <source>
        <dbReference type="SAM" id="Phobius"/>
    </source>
</evidence>
<gene>
    <name evidence="6" type="ORF">SAMN05421636_109156</name>
</gene>
<evidence type="ECO:0000256" key="3">
    <source>
        <dbReference type="ARBA" id="ARBA00022989"/>
    </source>
</evidence>
<evidence type="ECO:0000256" key="4">
    <source>
        <dbReference type="ARBA" id="ARBA00023136"/>
    </source>
</evidence>
<feature type="transmembrane region" description="Helical" evidence="5">
    <location>
        <begin position="47"/>
        <end position="64"/>
    </location>
</feature>
<keyword evidence="2 5" id="KW-0812">Transmembrane</keyword>
<keyword evidence="7" id="KW-1185">Reference proteome</keyword>
<dbReference type="AlphaFoldDB" id="A0A1G7HG88"/>
<keyword evidence="3 5" id="KW-1133">Transmembrane helix</keyword>
<dbReference type="EMBL" id="FNAO01000009">
    <property type="protein sequence ID" value="SDE99323.1"/>
    <property type="molecule type" value="Genomic_DNA"/>
</dbReference>
<evidence type="ECO:0000313" key="6">
    <source>
        <dbReference type="EMBL" id="SDE99323.1"/>
    </source>
</evidence>
<sequence length="77" mass="8603">MNEAERTGKIKTAEINRALGVFIFLFGIIITFAMVFTETFIQQMTDMVAGLVLMTIGGGMLWKATHTLKKHKPEEAN</sequence>
<reference evidence="6 7" key="1">
    <citation type="submission" date="2016-10" db="EMBL/GenBank/DDBJ databases">
        <authorList>
            <person name="de Groot N.N."/>
        </authorList>
    </citation>
    <scope>NUCLEOTIDE SEQUENCE [LARGE SCALE GENOMIC DNA]</scope>
    <source>
        <strain evidence="6 7">DSM 23421</strain>
    </source>
</reference>
<dbReference type="InterPro" id="IPR003810">
    <property type="entry name" value="Mntp/YtaF"/>
</dbReference>